<dbReference type="Pfam" id="PF03713">
    <property type="entry name" value="DUF305"/>
    <property type="match status" value="1"/>
</dbReference>
<dbReference type="InterPro" id="IPR012347">
    <property type="entry name" value="Ferritin-like"/>
</dbReference>
<dbReference type="EMBL" id="JAOCQF010000005">
    <property type="protein sequence ID" value="MCT8331570.1"/>
    <property type="molecule type" value="Genomic_DNA"/>
</dbReference>
<protein>
    <submittedName>
        <fullName evidence="2">DUF305 domain-containing protein</fullName>
    </submittedName>
</protein>
<proteinExistence type="predicted"/>
<dbReference type="Proteomes" id="UP001205601">
    <property type="component" value="Unassembled WGS sequence"/>
</dbReference>
<evidence type="ECO:0000259" key="1">
    <source>
        <dbReference type="Pfam" id="PF03713"/>
    </source>
</evidence>
<sequence length="98" mass="10586">MMSHASFIPPELANDPATKAYAAAMDKMMTDMMIPYSGDADVDFVKGMIPHHKAAVAMAKVQLEFGKDPEMRALAEAVIAAQETEIAQMNAWLAAKGM</sequence>
<dbReference type="InterPro" id="IPR005183">
    <property type="entry name" value="DUF305_CopM-like"/>
</dbReference>
<evidence type="ECO:0000313" key="2">
    <source>
        <dbReference type="EMBL" id="MCT8331570.1"/>
    </source>
</evidence>
<keyword evidence="3" id="KW-1185">Reference proteome</keyword>
<dbReference type="Gene3D" id="1.20.1260.10">
    <property type="match status" value="1"/>
</dbReference>
<gene>
    <name evidence="2" type="ORF">N5I32_18795</name>
</gene>
<dbReference type="PANTHER" id="PTHR36933:SF1">
    <property type="entry name" value="SLL0788 PROTEIN"/>
    <property type="match status" value="1"/>
</dbReference>
<feature type="domain" description="DUF305" evidence="1">
    <location>
        <begin position="17"/>
        <end position="93"/>
    </location>
</feature>
<reference evidence="3" key="1">
    <citation type="submission" date="2023-07" db="EMBL/GenBank/DDBJ databases">
        <title>Defluviimonas sediminis sp. nov., isolated from mangrove sediment.</title>
        <authorList>
            <person name="Liu L."/>
            <person name="Li J."/>
            <person name="Huang Y."/>
            <person name="Pan J."/>
            <person name="Li M."/>
        </authorList>
    </citation>
    <scope>NUCLEOTIDE SEQUENCE [LARGE SCALE GENOMIC DNA]</scope>
    <source>
        <strain evidence="3">FT324</strain>
    </source>
</reference>
<evidence type="ECO:0000313" key="3">
    <source>
        <dbReference type="Proteomes" id="UP001205601"/>
    </source>
</evidence>
<name>A0ABT2NRJ4_9RHOB</name>
<comment type="caution">
    <text evidence="2">The sequence shown here is derived from an EMBL/GenBank/DDBJ whole genome shotgun (WGS) entry which is preliminary data.</text>
</comment>
<organism evidence="2 3">
    <name type="scientific">Albidovulum sediminis</name>
    <dbReference type="NCBI Taxonomy" id="3066345"/>
    <lineage>
        <taxon>Bacteria</taxon>
        <taxon>Pseudomonadati</taxon>
        <taxon>Pseudomonadota</taxon>
        <taxon>Alphaproteobacteria</taxon>
        <taxon>Rhodobacterales</taxon>
        <taxon>Paracoccaceae</taxon>
        <taxon>Albidovulum</taxon>
    </lineage>
</organism>
<accession>A0ABT2NRJ4</accession>
<dbReference type="PANTHER" id="PTHR36933">
    <property type="entry name" value="SLL0788 PROTEIN"/>
    <property type="match status" value="1"/>
</dbReference>